<organism evidence="1">
    <name type="scientific">Zea mays</name>
    <name type="common">Maize</name>
    <dbReference type="NCBI Taxonomy" id="4577"/>
    <lineage>
        <taxon>Eukaryota</taxon>
        <taxon>Viridiplantae</taxon>
        <taxon>Streptophyta</taxon>
        <taxon>Embryophyta</taxon>
        <taxon>Tracheophyta</taxon>
        <taxon>Spermatophyta</taxon>
        <taxon>Magnoliopsida</taxon>
        <taxon>Liliopsida</taxon>
        <taxon>Poales</taxon>
        <taxon>Poaceae</taxon>
        <taxon>PACMAD clade</taxon>
        <taxon>Panicoideae</taxon>
        <taxon>Andropogonodae</taxon>
        <taxon>Andropogoneae</taxon>
        <taxon>Tripsacinae</taxon>
        <taxon>Zea</taxon>
    </lineage>
</organism>
<dbReference type="EMBL" id="CM000785">
    <property type="protein sequence ID" value="AQL03490.1"/>
    <property type="molecule type" value="Genomic_DNA"/>
</dbReference>
<sequence>MAVVAHAGLPRPRLFLPFSFHGSPIYSSCLSLALPSVAVDYDHGNPWCRPDTPHNGASRGHHPSVSSGWPCVGRARSHEFLIKIRCNYWSW</sequence>
<gene>
    <name evidence="1" type="ORF">ZEAMMB73_Zm00001d045949</name>
</gene>
<reference evidence="1" key="1">
    <citation type="submission" date="2015-12" db="EMBL/GenBank/DDBJ databases">
        <title>Update maize B73 reference genome by single molecule sequencing technologies.</title>
        <authorList>
            <consortium name="Maize Genome Sequencing Project"/>
            <person name="Ware D."/>
        </authorList>
    </citation>
    <scope>NUCLEOTIDE SEQUENCE</scope>
    <source>
        <tissue evidence="1">Seedling</tissue>
    </source>
</reference>
<proteinExistence type="predicted"/>
<name>A0A1D6P012_MAIZE</name>
<protein>
    <submittedName>
        <fullName evidence="1">Uncharacterized protein</fullName>
    </submittedName>
</protein>
<evidence type="ECO:0000313" key="1">
    <source>
        <dbReference type="EMBL" id="AQL03490.1"/>
    </source>
</evidence>
<accession>A0A1D6P012</accession>
<dbReference type="AlphaFoldDB" id="A0A1D6P012"/>